<dbReference type="InterPro" id="IPR011075">
    <property type="entry name" value="TetR_C"/>
</dbReference>
<gene>
    <name evidence="6" type="primary">comR_3</name>
    <name evidence="6" type="ORF">OCH7691_02973</name>
</gene>
<sequence length="211" mass="23443">MKRAAPYDRDTALDAAMSLFWDRGYHATSLKDLETTLKMKPGSIYAAFSSKENLYLLALERYFEAARARFREQMAKASSPLEGLAEHIRAYARLSPDDAARQACMLTRSLVDSCATEPVIAERTRAYLAGMRQEFAAVFARARTAGELHPDADVDRLARRFQANIAALRFEMHLGTNQADVAALADDMAREVRCLRANPAGMPKQDGHACP</sequence>
<dbReference type="PANTHER" id="PTHR47506">
    <property type="entry name" value="TRANSCRIPTIONAL REGULATORY PROTEIN"/>
    <property type="match status" value="1"/>
</dbReference>
<dbReference type="EMBL" id="FWFR01000002">
    <property type="protein sequence ID" value="SLN65223.1"/>
    <property type="molecule type" value="Genomic_DNA"/>
</dbReference>
<keyword evidence="3" id="KW-0804">Transcription</keyword>
<dbReference type="Gene3D" id="1.10.10.60">
    <property type="entry name" value="Homeodomain-like"/>
    <property type="match status" value="1"/>
</dbReference>
<reference evidence="6 7" key="1">
    <citation type="submission" date="2017-03" db="EMBL/GenBank/DDBJ databases">
        <authorList>
            <person name="Afonso C.L."/>
            <person name="Miller P.J."/>
            <person name="Scott M.A."/>
            <person name="Spackman E."/>
            <person name="Goraichik I."/>
            <person name="Dimitrov K.M."/>
            <person name="Suarez D.L."/>
            <person name="Swayne D.E."/>
        </authorList>
    </citation>
    <scope>NUCLEOTIDE SEQUENCE [LARGE SCALE GENOMIC DNA]</scope>
    <source>
        <strain evidence="6 7">CECT 7691</strain>
    </source>
</reference>
<protein>
    <submittedName>
        <fullName evidence="6">HTH-type transcriptional repressor ComR</fullName>
    </submittedName>
</protein>
<dbReference type="SUPFAM" id="SSF48498">
    <property type="entry name" value="Tetracyclin repressor-like, C-terminal domain"/>
    <property type="match status" value="1"/>
</dbReference>
<evidence type="ECO:0000313" key="7">
    <source>
        <dbReference type="Proteomes" id="UP000193200"/>
    </source>
</evidence>
<dbReference type="OrthoDB" id="9779746at2"/>
<accession>A0A1Y5TM79</accession>
<proteinExistence type="predicted"/>
<evidence type="ECO:0000256" key="2">
    <source>
        <dbReference type="ARBA" id="ARBA00023125"/>
    </source>
</evidence>
<evidence type="ECO:0000259" key="5">
    <source>
        <dbReference type="PROSITE" id="PS50977"/>
    </source>
</evidence>
<dbReference type="InParanoid" id="A0A1Y5TM79"/>
<dbReference type="Pfam" id="PF16925">
    <property type="entry name" value="TetR_C_13"/>
    <property type="match status" value="1"/>
</dbReference>
<dbReference type="InterPro" id="IPR036271">
    <property type="entry name" value="Tet_transcr_reg_TetR-rel_C_sf"/>
</dbReference>
<dbReference type="Gene3D" id="1.10.357.10">
    <property type="entry name" value="Tetracycline Repressor, domain 2"/>
    <property type="match status" value="1"/>
</dbReference>
<dbReference type="AlphaFoldDB" id="A0A1Y5TM79"/>
<evidence type="ECO:0000256" key="1">
    <source>
        <dbReference type="ARBA" id="ARBA00023015"/>
    </source>
</evidence>
<evidence type="ECO:0000256" key="4">
    <source>
        <dbReference type="PROSITE-ProRule" id="PRU00335"/>
    </source>
</evidence>
<dbReference type="Proteomes" id="UP000193200">
    <property type="component" value="Unassembled WGS sequence"/>
</dbReference>
<organism evidence="6 7">
    <name type="scientific">Oceanibacterium hippocampi</name>
    <dbReference type="NCBI Taxonomy" id="745714"/>
    <lineage>
        <taxon>Bacteria</taxon>
        <taxon>Pseudomonadati</taxon>
        <taxon>Pseudomonadota</taxon>
        <taxon>Alphaproteobacteria</taxon>
        <taxon>Sneathiellales</taxon>
        <taxon>Sneathiellaceae</taxon>
        <taxon>Oceanibacterium</taxon>
    </lineage>
</organism>
<dbReference type="InterPro" id="IPR001647">
    <property type="entry name" value="HTH_TetR"/>
</dbReference>
<dbReference type="RefSeq" id="WP_085884491.1">
    <property type="nucleotide sequence ID" value="NZ_FWFR01000002.1"/>
</dbReference>
<name>A0A1Y5TM79_9PROT</name>
<evidence type="ECO:0000313" key="6">
    <source>
        <dbReference type="EMBL" id="SLN65223.1"/>
    </source>
</evidence>
<dbReference type="PANTHER" id="PTHR47506:SF10">
    <property type="entry name" value="TRANSCRIPTIONAL REGULATORY PROTEIN"/>
    <property type="match status" value="1"/>
</dbReference>
<dbReference type="SUPFAM" id="SSF46689">
    <property type="entry name" value="Homeodomain-like"/>
    <property type="match status" value="1"/>
</dbReference>
<dbReference type="Pfam" id="PF00440">
    <property type="entry name" value="TetR_N"/>
    <property type="match status" value="1"/>
</dbReference>
<evidence type="ECO:0000256" key="3">
    <source>
        <dbReference type="ARBA" id="ARBA00023163"/>
    </source>
</evidence>
<feature type="domain" description="HTH tetR-type" evidence="5">
    <location>
        <begin position="6"/>
        <end position="66"/>
    </location>
</feature>
<dbReference type="PROSITE" id="PS50977">
    <property type="entry name" value="HTH_TETR_2"/>
    <property type="match status" value="1"/>
</dbReference>
<keyword evidence="1" id="KW-0805">Transcription regulation</keyword>
<dbReference type="GO" id="GO:0003677">
    <property type="term" value="F:DNA binding"/>
    <property type="evidence" value="ECO:0007669"/>
    <property type="project" value="UniProtKB-UniRule"/>
</dbReference>
<feature type="DNA-binding region" description="H-T-H motif" evidence="4">
    <location>
        <begin position="29"/>
        <end position="48"/>
    </location>
</feature>
<dbReference type="InterPro" id="IPR009057">
    <property type="entry name" value="Homeodomain-like_sf"/>
</dbReference>
<keyword evidence="2 4" id="KW-0238">DNA-binding</keyword>
<keyword evidence="7" id="KW-1185">Reference proteome</keyword>